<dbReference type="KEGG" id="phet:94287254"/>
<organism evidence="7 8">
    <name type="scientific">Porcisia hertigi</name>
    <dbReference type="NCBI Taxonomy" id="2761500"/>
    <lineage>
        <taxon>Eukaryota</taxon>
        <taxon>Discoba</taxon>
        <taxon>Euglenozoa</taxon>
        <taxon>Kinetoplastea</taxon>
        <taxon>Metakinetoplastina</taxon>
        <taxon>Trypanosomatida</taxon>
        <taxon>Trypanosomatidae</taxon>
        <taxon>Leishmaniinae</taxon>
        <taxon>Porcisia</taxon>
    </lineage>
</organism>
<evidence type="ECO:0000313" key="7">
    <source>
        <dbReference type="EMBL" id="KAG5492550.1"/>
    </source>
</evidence>
<evidence type="ECO:0000259" key="6">
    <source>
        <dbReference type="SMART" id="SM00704"/>
    </source>
</evidence>
<evidence type="ECO:0000313" key="8">
    <source>
        <dbReference type="Proteomes" id="UP000674318"/>
    </source>
</evidence>
<reference evidence="7 8" key="1">
    <citation type="submission" date="2021-02" db="EMBL/GenBank/DDBJ databases">
        <title>Porcisia hertigi Genome sequencing and assembly.</title>
        <authorList>
            <person name="Almutairi H."/>
            <person name="Gatherer D."/>
        </authorList>
    </citation>
    <scope>NUCLEOTIDE SEQUENCE [LARGE SCALE GENOMIC DNA]</scope>
    <source>
        <strain evidence="7 8">C119</strain>
    </source>
</reference>
<feature type="domain" description="Iron-binding zinc finger CDGSH type" evidence="6">
    <location>
        <begin position="73"/>
        <end position="108"/>
    </location>
</feature>
<dbReference type="RefSeq" id="XP_067753334.1">
    <property type="nucleotide sequence ID" value="XM_067897177.1"/>
</dbReference>
<accession>A0A836ICC9</accession>
<dbReference type="InterPro" id="IPR018967">
    <property type="entry name" value="FeS-contain_CDGSH-typ"/>
</dbReference>
<gene>
    <name evidence="7" type="ORF">JKF63_01128</name>
</gene>
<keyword evidence="2" id="KW-0479">Metal-binding</keyword>
<dbReference type="PANTHER" id="PTHR46491:SF3">
    <property type="entry name" value="CDGSH IRON-SULFUR DOMAIN-CONTAINING PROTEIN 3, MITOCHONDRIAL"/>
    <property type="match status" value="1"/>
</dbReference>
<keyword evidence="1" id="KW-0001">2Fe-2S</keyword>
<evidence type="ECO:0000256" key="2">
    <source>
        <dbReference type="ARBA" id="ARBA00022723"/>
    </source>
</evidence>
<dbReference type="Proteomes" id="UP000674318">
    <property type="component" value="Chromosome 35"/>
</dbReference>
<dbReference type="Gene3D" id="3.40.5.90">
    <property type="entry name" value="CDGSH iron-sulfur domain, mitoNEET-type"/>
    <property type="match status" value="2"/>
</dbReference>
<dbReference type="AlphaFoldDB" id="A0A836ICC9"/>
<comment type="caution">
    <text evidence="7">The sequence shown here is derived from an EMBL/GenBank/DDBJ whole genome shotgun (WGS) entry which is preliminary data.</text>
</comment>
<dbReference type="SMART" id="SM00704">
    <property type="entry name" value="ZnF_CDGSH"/>
    <property type="match status" value="2"/>
</dbReference>
<evidence type="ECO:0000256" key="4">
    <source>
        <dbReference type="ARBA" id="ARBA00023014"/>
    </source>
</evidence>
<dbReference type="GO" id="GO:0046872">
    <property type="term" value="F:metal ion binding"/>
    <property type="evidence" value="ECO:0007669"/>
    <property type="project" value="UniProtKB-KW"/>
</dbReference>
<sequence>MKPCRLLAASWKTKVDPKNPRRIVHLPNRTPCMVPLKAGQKYYWCSCGLSKRQPFCDGSHRAYNEEHKTELEPMEFTVDKTKKYLLCRCKHTDNRPYCDLSHLGVLFRTTLGIEKIPNDAKSK</sequence>
<dbReference type="GeneID" id="94287254"/>
<dbReference type="EMBL" id="JAFJZO010000035">
    <property type="protein sequence ID" value="KAG5492550.1"/>
    <property type="molecule type" value="Genomic_DNA"/>
</dbReference>
<evidence type="ECO:0000256" key="3">
    <source>
        <dbReference type="ARBA" id="ARBA00023004"/>
    </source>
</evidence>
<protein>
    <recommendedName>
        <fullName evidence="6">Iron-binding zinc finger CDGSH type domain-containing protein</fullName>
    </recommendedName>
</protein>
<dbReference type="GO" id="GO:0005739">
    <property type="term" value="C:mitochondrion"/>
    <property type="evidence" value="ECO:0007669"/>
    <property type="project" value="TreeGrafter"/>
</dbReference>
<evidence type="ECO:0000256" key="1">
    <source>
        <dbReference type="ARBA" id="ARBA00022714"/>
    </source>
</evidence>
<comment type="cofactor">
    <cofactor evidence="5">
        <name>[2Fe-2S] cluster</name>
        <dbReference type="ChEBI" id="CHEBI:190135"/>
    </cofactor>
</comment>
<dbReference type="GO" id="GO:0051537">
    <property type="term" value="F:2 iron, 2 sulfur cluster binding"/>
    <property type="evidence" value="ECO:0007669"/>
    <property type="project" value="UniProtKB-KW"/>
</dbReference>
<feature type="domain" description="Iron-binding zinc finger CDGSH type" evidence="6">
    <location>
        <begin position="29"/>
        <end position="66"/>
    </location>
</feature>
<keyword evidence="3" id="KW-0408">Iron</keyword>
<dbReference type="OrthoDB" id="15717at2759"/>
<dbReference type="InterPro" id="IPR042216">
    <property type="entry name" value="MitoNEET_CISD"/>
</dbReference>
<dbReference type="PANTHER" id="PTHR46491">
    <property type="entry name" value="CDGSH IRON SULFUR DOMAIN PROTEIN HOMOLOG"/>
    <property type="match status" value="1"/>
</dbReference>
<dbReference type="Pfam" id="PF09360">
    <property type="entry name" value="zf-CDGSH"/>
    <property type="match status" value="2"/>
</dbReference>
<keyword evidence="4" id="KW-0411">Iron-sulfur</keyword>
<dbReference type="InterPro" id="IPR052950">
    <property type="entry name" value="CISD"/>
</dbReference>
<name>A0A836ICC9_9TRYP</name>
<evidence type="ECO:0000256" key="5">
    <source>
        <dbReference type="ARBA" id="ARBA00034078"/>
    </source>
</evidence>
<keyword evidence="8" id="KW-1185">Reference proteome</keyword>
<proteinExistence type="predicted"/>